<gene>
    <name evidence="1" type="ORF">E5259_25680</name>
</gene>
<name>A0A7G5N1F3_9FIRM</name>
<protein>
    <submittedName>
        <fullName evidence="1">Uncharacterized protein</fullName>
    </submittedName>
</protein>
<reference evidence="1 2" key="1">
    <citation type="submission" date="2019-04" db="EMBL/GenBank/DDBJ databases">
        <authorList>
            <person name="Schori C."/>
            <person name="Ahrens C."/>
        </authorList>
    </citation>
    <scope>NUCLEOTIDE SEQUENCE [LARGE SCALE GENOMIC DNA]</scope>
    <source>
        <strain evidence="1 2">DSM 2950</strain>
    </source>
</reference>
<proteinExistence type="predicted"/>
<accession>A0A7G5N1F3</accession>
<organism evidence="1 2">
    <name type="scientific">Blautia producta</name>
    <dbReference type="NCBI Taxonomy" id="33035"/>
    <lineage>
        <taxon>Bacteria</taxon>
        <taxon>Bacillati</taxon>
        <taxon>Bacillota</taxon>
        <taxon>Clostridia</taxon>
        <taxon>Lachnospirales</taxon>
        <taxon>Lachnospiraceae</taxon>
        <taxon>Blautia</taxon>
    </lineage>
</organism>
<sequence length="105" mass="11966">MLERSFSMRVISQNGELDFPYELIVVWRNENIVYASPAADSKTGLVLGEYETPQKAEKAMSELKYAFLCNEKIKQDGSGNIDIPEEYTELLHGVFQFPQDSEVDI</sequence>
<dbReference type="Proteomes" id="UP000515789">
    <property type="component" value="Chromosome"/>
</dbReference>
<evidence type="ECO:0000313" key="2">
    <source>
        <dbReference type="Proteomes" id="UP000515789"/>
    </source>
</evidence>
<dbReference type="AlphaFoldDB" id="A0A7G5N1F3"/>
<evidence type="ECO:0000313" key="1">
    <source>
        <dbReference type="EMBL" id="QMW80696.1"/>
    </source>
</evidence>
<dbReference type="EMBL" id="CP039126">
    <property type="protein sequence ID" value="QMW80696.1"/>
    <property type="molecule type" value="Genomic_DNA"/>
</dbReference>